<proteinExistence type="predicted"/>
<accession>A0A2W6NQ07</accession>
<comment type="caution">
    <text evidence="1">The sequence shown here is derived from an EMBL/GenBank/DDBJ whole genome shotgun (WGS) entry which is preliminary data.</text>
</comment>
<evidence type="ECO:0000313" key="1">
    <source>
        <dbReference type="EMBL" id="PZT57338.1"/>
    </source>
</evidence>
<organism evidence="1 2">
    <name type="scientific">Paenibacillus silvae</name>
    <dbReference type="NCBI Taxonomy" id="1325358"/>
    <lineage>
        <taxon>Bacteria</taxon>
        <taxon>Bacillati</taxon>
        <taxon>Bacillota</taxon>
        <taxon>Bacilli</taxon>
        <taxon>Bacillales</taxon>
        <taxon>Paenibacillaceae</taxon>
        <taxon>Paenibacillus</taxon>
    </lineage>
</organism>
<dbReference type="EMBL" id="QKWW01000006">
    <property type="protein sequence ID" value="PZT57338.1"/>
    <property type="molecule type" value="Genomic_DNA"/>
</dbReference>
<sequence length="65" mass="7625">MKSVKLIKKIIDTLQDQAELSEKDKETHIIAKEWHYYQLGYSQGRKMGKIDSYKEILALLKSGKR</sequence>
<name>A0A2W6NQ07_9BACL</name>
<gene>
    <name evidence="1" type="ORF">DN757_01390</name>
</gene>
<dbReference type="RefSeq" id="WP_111268490.1">
    <property type="nucleotide sequence ID" value="NZ_QKWW01000006.1"/>
</dbReference>
<reference evidence="1 2" key="1">
    <citation type="submission" date="2018-06" db="EMBL/GenBank/DDBJ databases">
        <title>Isolation of heavy metals resistant Paenibacillus silvae NC2 from Gold-Copper mine in ZiJin, China.</title>
        <authorList>
            <person name="Xu J."/>
            <person name="Mazhar H.S."/>
            <person name="Rensing C."/>
        </authorList>
    </citation>
    <scope>NUCLEOTIDE SEQUENCE [LARGE SCALE GENOMIC DNA]</scope>
    <source>
        <strain evidence="1 2">NC2</strain>
    </source>
</reference>
<dbReference type="Proteomes" id="UP000249204">
    <property type="component" value="Unassembled WGS sequence"/>
</dbReference>
<dbReference type="AlphaFoldDB" id="A0A2W6NQ07"/>
<evidence type="ECO:0000313" key="2">
    <source>
        <dbReference type="Proteomes" id="UP000249204"/>
    </source>
</evidence>
<protein>
    <submittedName>
        <fullName evidence="1">Uncharacterized protein</fullName>
    </submittedName>
</protein>